<evidence type="ECO:0000256" key="6">
    <source>
        <dbReference type="ARBA" id="ARBA00022692"/>
    </source>
</evidence>
<dbReference type="AlphaFoldDB" id="A0A1H9RQF4"/>
<dbReference type="InterPro" id="IPR013525">
    <property type="entry name" value="ABC2_TM"/>
</dbReference>
<dbReference type="PANTHER" id="PTHR30413">
    <property type="entry name" value="INNER MEMBRANE TRANSPORT PERMEASE"/>
    <property type="match status" value="1"/>
</dbReference>
<evidence type="ECO:0000256" key="2">
    <source>
        <dbReference type="ARBA" id="ARBA00007783"/>
    </source>
</evidence>
<gene>
    <name evidence="11" type="ORF">SAMN05443377_10863</name>
</gene>
<dbReference type="PROSITE" id="PS51012">
    <property type="entry name" value="ABC_TM2"/>
    <property type="match status" value="1"/>
</dbReference>
<dbReference type="InterPro" id="IPR047817">
    <property type="entry name" value="ABC2_TM_bact-type"/>
</dbReference>
<feature type="transmembrane region" description="Helical" evidence="9">
    <location>
        <begin position="272"/>
        <end position="292"/>
    </location>
</feature>
<organism evidence="11 12">
    <name type="scientific">Propionibacterium cyclohexanicum</name>
    <dbReference type="NCBI Taxonomy" id="64702"/>
    <lineage>
        <taxon>Bacteria</taxon>
        <taxon>Bacillati</taxon>
        <taxon>Actinomycetota</taxon>
        <taxon>Actinomycetes</taxon>
        <taxon>Propionibacteriales</taxon>
        <taxon>Propionibacteriaceae</taxon>
        <taxon>Propionibacterium</taxon>
    </lineage>
</organism>
<keyword evidence="3 9" id="KW-0813">Transport</keyword>
<evidence type="ECO:0000256" key="3">
    <source>
        <dbReference type="ARBA" id="ARBA00022448"/>
    </source>
</evidence>
<evidence type="ECO:0000256" key="8">
    <source>
        <dbReference type="ARBA" id="ARBA00023136"/>
    </source>
</evidence>
<feature type="transmembrane region" description="Helical" evidence="9">
    <location>
        <begin position="89"/>
        <end position="110"/>
    </location>
</feature>
<evidence type="ECO:0000256" key="4">
    <source>
        <dbReference type="ARBA" id="ARBA00022475"/>
    </source>
</evidence>
<comment type="similarity">
    <text evidence="2 9">Belongs to the ABC-2 integral membrane protein family.</text>
</comment>
<dbReference type="PANTHER" id="PTHR30413:SF8">
    <property type="entry name" value="TRANSPORT PERMEASE PROTEIN"/>
    <property type="match status" value="1"/>
</dbReference>
<sequence>MRFDPVALMKQSETGSTIQLQTPGRSRGLRDVFSSSFLLKRIVDKEIQVRYRDSVLGLVWSYIKPAVQFGVFFLAMGVFLGLNKGLENYAIYMFSGIIVMNLFGEVFGNASRAIVGNGGLIKKIYLPRELFPVSSLLVAWVHFLPQVLILVVVNLIIGWHPTWVQAGSFFMGSFIISVFSLALGLIFGTANVFFRDAENFVDLINMVATWLSPVLYMWVLVEKSMGALVMHIYMLNPLTVAVELFHDCFWAPTAKYPINPEQWRVVPHLFTLWTPIALVITVATLVLGDFLFRRFESRFAQEL</sequence>
<feature type="domain" description="ABC transmembrane type-2" evidence="10">
    <location>
        <begin position="56"/>
        <end position="295"/>
    </location>
</feature>
<dbReference type="GO" id="GO:0015920">
    <property type="term" value="P:lipopolysaccharide transport"/>
    <property type="evidence" value="ECO:0007669"/>
    <property type="project" value="TreeGrafter"/>
</dbReference>
<keyword evidence="5" id="KW-0997">Cell inner membrane</keyword>
<dbReference type="EMBL" id="FOGZ01000008">
    <property type="protein sequence ID" value="SER74353.1"/>
    <property type="molecule type" value="Genomic_DNA"/>
</dbReference>
<keyword evidence="4 9" id="KW-1003">Cell membrane</keyword>
<dbReference type="GO" id="GO:0140359">
    <property type="term" value="F:ABC-type transporter activity"/>
    <property type="evidence" value="ECO:0007669"/>
    <property type="project" value="InterPro"/>
</dbReference>
<dbReference type="GO" id="GO:0005886">
    <property type="term" value="C:plasma membrane"/>
    <property type="evidence" value="ECO:0007669"/>
    <property type="project" value="UniProtKB-SubCell"/>
</dbReference>
<evidence type="ECO:0000259" key="10">
    <source>
        <dbReference type="PROSITE" id="PS51012"/>
    </source>
</evidence>
<comment type="subcellular location">
    <subcellularLocation>
        <location evidence="1">Cell inner membrane</location>
        <topology evidence="1">Multi-pass membrane protein</topology>
    </subcellularLocation>
    <subcellularLocation>
        <location evidence="9">Cell membrane</location>
        <topology evidence="9">Multi-pass membrane protein</topology>
    </subcellularLocation>
</comment>
<evidence type="ECO:0000313" key="11">
    <source>
        <dbReference type="EMBL" id="SER74353.1"/>
    </source>
</evidence>
<dbReference type="Proteomes" id="UP000198815">
    <property type="component" value="Unassembled WGS sequence"/>
</dbReference>
<evidence type="ECO:0000256" key="1">
    <source>
        <dbReference type="ARBA" id="ARBA00004429"/>
    </source>
</evidence>
<keyword evidence="6 9" id="KW-0812">Transmembrane</keyword>
<feature type="transmembrane region" description="Helical" evidence="9">
    <location>
        <begin position="200"/>
        <end position="221"/>
    </location>
</feature>
<protein>
    <recommendedName>
        <fullName evidence="9">Transport permease protein</fullName>
    </recommendedName>
</protein>
<keyword evidence="8 9" id="KW-0472">Membrane</keyword>
<keyword evidence="12" id="KW-1185">Reference proteome</keyword>
<proteinExistence type="inferred from homology"/>
<dbReference type="STRING" id="64702.SAMN05443377_10863"/>
<evidence type="ECO:0000313" key="12">
    <source>
        <dbReference type="Proteomes" id="UP000198815"/>
    </source>
</evidence>
<dbReference type="Pfam" id="PF01061">
    <property type="entry name" value="ABC2_membrane"/>
    <property type="match status" value="1"/>
</dbReference>
<reference evidence="11 12" key="1">
    <citation type="submission" date="2016-10" db="EMBL/GenBank/DDBJ databases">
        <authorList>
            <person name="de Groot N.N."/>
        </authorList>
    </citation>
    <scope>NUCLEOTIDE SEQUENCE [LARGE SCALE GENOMIC DNA]</scope>
    <source>
        <strain evidence="11 12">DSM 16859</strain>
    </source>
</reference>
<evidence type="ECO:0000256" key="7">
    <source>
        <dbReference type="ARBA" id="ARBA00022989"/>
    </source>
</evidence>
<feature type="transmembrane region" description="Helical" evidence="9">
    <location>
        <begin position="130"/>
        <end position="157"/>
    </location>
</feature>
<evidence type="ECO:0000256" key="5">
    <source>
        <dbReference type="ARBA" id="ARBA00022519"/>
    </source>
</evidence>
<accession>A0A1H9RQF4</accession>
<feature type="transmembrane region" description="Helical" evidence="9">
    <location>
        <begin position="62"/>
        <end position="82"/>
    </location>
</feature>
<feature type="transmembrane region" description="Helical" evidence="9">
    <location>
        <begin position="169"/>
        <end position="194"/>
    </location>
</feature>
<evidence type="ECO:0000256" key="9">
    <source>
        <dbReference type="RuleBase" id="RU361157"/>
    </source>
</evidence>
<name>A0A1H9RQF4_9ACTN</name>
<keyword evidence="7 9" id="KW-1133">Transmembrane helix</keyword>